<dbReference type="Proteomes" id="UP000266340">
    <property type="component" value="Unassembled WGS sequence"/>
</dbReference>
<dbReference type="PROSITE" id="PS51257">
    <property type="entry name" value="PROKAR_LIPOPROTEIN"/>
    <property type="match status" value="1"/>
</dbReference>
<gene>
    <name evidence="2" type="ORF">D3H35_04395</name>
</gene>
<dbReference type="Pfam" id="PF14270">
    <property type="entry name" value="DUF4358"/>
    <property type="match status" value="1"/>
</dbReference>
<sequence>MKKRYSLLLLIVVIGLLVSACSNKTNNNTDSDTAGKQPTYESSLSAKEMTDKLLAQVEQPQLMDIDAASVKDQFHLDASLLADYSIKMPLMNVKSNEIAILKINDIKDIPAVETALKQRAADVQKQFETYLPDQYENAQNFKIIVKGVYVLYVISESADQLAAAFDELFAQS</sequence>
<keyword evidence="3" id="KW-1185">Reference proteome</keyword>
<evidence type="ECO:0000313" key="3">
    <source>
        <dbReference type="Proteomes" id="UP000266340"/>
    </source>
</evidence>
<evidence type="ECO:0000256" key="1">
    <source>
        <dbReference type="SAM" id="SignalP"/>
    </source>
</evidence>
<feature type="chain" id="PRO_5038398466" evidence="1">
    <location>
        <begin position="21"/>
        <end position="172"/>
    </location>
</feature>
<accession>A0A398CTY3</accession>
<evidence type="ECO:0000313" key="2">
    <source>
        <dbReference type="EMBL" id="RIE04729.1"/>
    </source>
</evidence>
<protein>
    <submittedName>
        <fullName evidence="2">DUF4358 domain-containing protein</fullName>
    </submittedName>
</protein>
<dbReference type="OrthoDB" id="2605982at2"/>
<organism evidence="2 3">
    <name type="scientific">Cohnella faecalis</name>
    <dbReference type="NCBI Taxonomy" id="2315694"/>
    <lineage>
        <taxon>Bacteria</taxon>
        <taxon>Bacillati</taxon>
        <taxon>Bacillota</taxon>
        <taxon>Bacilli</taxon>
        <taxon>Bacillales</taxon>
        <taxon>Paenibacillaceae</taxon>
        <taxon>Cohnella</taxon>
    </lineage>
</organism>
<reference evidence="2 3" key="1">
    <citation type="submission" date="2018-09" db="EMBL/GenBank/DDBJ databases">
        <title>Cohnella cavernae sp. nov., isolated from a karst cave.</title>
        <authorList>
            <person name="Zhu H."/>
        </authorList>
    </citation>
    <scope>NUCLEOTIDE SEQUENCE [LARGE SCALE GENOMIC DNA]</scope>
    <source>
        <strain evidence="2 3">K2E09-144</strain>
    </source>
</reference>
<dbReference type="InterPro" id="IPR025648">
    <property type="entry name" value="DUF4358"/>
</dbReference>
<comment type="caution">
    <text evidence="2">The sequence shown here is derived from an EMBL/GenBank/DDBJ whole genome shotgun (WGS) entry which is preliminary data.</text>
</comment>
<dbReference type="EMBL" id="QXJM01000023">
    <property type="protein sequence ID" value="RIE04729.1"/>
    <property type="molecule type" value="Genomic_DNA"/>
</dbReference>
<dbReference type="AlphaFoldDB" id="A0A398CTY3"/>
<dbReference type="RefSeq" id="WP_119147929.1">
    <property type="nucleotide sequence ID" value="NZ_JBHSOV010000005.1"/>
</dbReference>
<proteinExistence type="predicted"/>
<keyword evidence="1" id="KW-0732">Signal</keyword>
<name>A0A398CTY3_9BACL</name>
<feature type="signal peptide" evidence="1">
    <location>
        <begin position="1"/>
        <end position="20"/>
    </location>
</feature>